<dbReference type="InterPro" id="IPR036046">
    <property type="entry name" value="Acylphosphatase-like_dom_sf"/>
</dbReference>
<sequence length="139" mass="15297">MGLSQLIYISSKMPLPPGGIFDIQRTGERNNVRDEITGVLLFNSSYFLQCLEGEREPVTAAFARIAADDRHRRVNLLFAADVAERAYPSWSMGLLDASSPSVLVVLQAVLPGGLFMPANISTDVARALLHKLRNVQLTR</sequence>
<comment type="caution">
    <text evidence="2">The sequence shown here is derived from an EMBL/GenBank/DDBJ whole genome shotgun (WGS) entry which is preliminary data.</text>
</comment>
<dbReference type="EMBL" id="BOMG01000131">
    <property type="protein sequence ID" value="GID61639.1"/>
    <property type="molecule type" value="Genomic_DNA"/>
</dbReference>
<dbReference type="Pfam" id="PF04940">
    <property type="entry name" value="BLUF"/>
    <property type="match status" value="1"/>
</dbReference>
<dbReference type="RefSeq" id="WP_203809810.1">
    <property type="nucleotide sequence ID" value="NZ_BAAAQE010000002.1"/>
</dbReference>
<dbReference type="SUPFAM" id="SSF54975">
    <property type="entry name" value="Acylphosphatase/BLUF domain-like"/>
    <property type="match status" value="1"/>
</dbReference>
<dbReference type="PROSITE" id="PS50925">
    <property type="entry name" value="BLUF"/>
    <property type="match status" value="1"/>
</dbReference>
<gene>
    <name evidence="2" type="ORF">Aco03nite_100430</name>
</gene>
<organism evidence="2 3">
    <name type="scientific">Actinoplanes couchii</name>
    <dbReference type="NCBI Taxonomy" id="403638"/>
    <lineage>
        <taxon>Bacteria</taxon>
        <taxon>Bacillati</taxon>
        <taxon>Actinomycetota</taxon>
        <taxon>Actinomycetes</taxon>
        <taxon>Micromonosporales</taxon>
        <taxon>Micromonosporaceae</taxon>
        <taxon>Actinoplanes</taxon>
    </lineage>
</organism>
<dbReference type="InterPro" id="IPR007024">
    <property type="entry name" value="BLUF_domain"/>
</dbReference>
<proteinExistence type="predicted"/>
<accession>A0ABQ3XT15</accession>
<protein>
    <recommendedName>
        <fullName evidence="1">BLUF domain-containing protein</fullName>
    </recommendedName>
</protein>
<dbReference type="SMART" id="SM01034">
    <property type="entry name" value="BLUF"/>
    <property type="match status" value="1"/>
</dbReference>
<reference evidence="2 3" key="1">
    <citation type="submission" date="2021-01" db="EMBL/GenBank/DDBJ databases">
        <title>Whole genome shotgun sequence of Actinoplanes couchii NBRC 106145.</title>
        <authorList>
            <person name="Komaki H."/>
            <person name="Tamura T."/>
        </authorList>
    </citation>
    <scope>NUCLEOTIDE SEQUENCE [LARGE SCALE GENOMIC DNA]</scope>
    <source>
        <strain evidence="2 3">NBRC 106145</strain>
    </source>
</reference>
<evidence type="ECO:0000313" key="2">
    <source>
        <dbReference type="EMBL" id="GID61639.1"/>
    </source>
</evidence>
<keyword evidence="3" id="KW-1185">Reference proteome</keyword>
<evidence type="ECO:0000259" key="1">
    <source>
        <dbReference type="PROSITE" id="PS50925"/>
    </source>
</evidence>
<name>A0ABQ3XT15_9ACTN</name>
<dbReference type="Proteomes" id="UP000612282">
    <property type="component" value="Unassembled WGS sequence"/>
</dbReference>
<feature type="domain" description="BLUF" evidence="1">
    <location>
        <begin position="3"/>
        <end position="93"/>
    </location>
</feature>
<dbReference type="Gene3D" id="3.30.70.100">
    <property type="match status" value="1"/>
</dbReference>
<evidence type="ECO:0000313" key="3">
    <source>
        <dbReference type="Proteomes" id="UP000612282"/>
    </source>
</evidence>